<dbReference type="Proteomes" id="UP000281553">
    <property type="component" value="Unassembled WGS sequence"/>
</dbReference>
<proteinExistence type="predicted"/>
<dbReference type="InterPro" id="IPR009030">
    <property type="entry name" value="Growth_fac_rcpt_cys_sf"/>
</dbReference>
<evidence type="ECO:0000313" key="1">
    <source>
        <dbReference type="EMBL" id="VDN31528.1"/>
    </source>
</evidence>
<sequence length="181" mass="19582">MRFLSSVSLLLENGINSAILSERANEKIEATLAIKTIPPIDYRNCDRDSLCHSACDRLYGCWGPRREDCVRCSGMVINGTICVASCTDLPGFYEPNENAVLTGARRSTRVNPLTLRLSLAKLAAGNPTNAQALESTGMPKADRSCAACHPECEDSCTGPGADQCIGGCKHARVRLFSFKLR</sequence>
<organism evidence="1 2">
    <name type="scientific">Dibothriocephalus latus</name>
    <name type="common">Fish tapeworm</name>
    <name type="synonym">Diphyllobothrium latum</name>
    <dbReference type="NCBI Taxonomy" id="60516"/>
    <lineage>
        <taxon>Eukaryota</taxon>
        <taxon>Metazoa</taxon>
        <taxon>Spiralia</taxon>
        <taxon>Lophotrochozoa</taxon>
        <taxon>Platyhelminthes</taxon>
        <taxon>Cestoda</taxon>
        <taxon>Eucestoda</taxon>
        <taxon>Diphyllobothriidea</taxon>
        <taxon>Diphyllobothriidae</taxon>
        <taxon>Dibothriocephalus</taxon>
    </lineage>
</organism>
<dbReference type="AlphaFoldDB" id="A0A3P7N800"/>
<dbReference type="CDD" id="cd00064">
    <property type="entry name" value="FU"/>
    <property type="match status" value="1"/>
</dbReference>
<evidence type="ECO:0000313" key="2">
    <source>
        <dbReference type="Proteomes" id="UP000281553"/>
    </source>
</evidence>
<evidence type="ECO:0008006" key="3">
    <source>
        <dbReference type="Google" id="ProtNLM"/>
    </source>
</evidence>
<gene>
    <name evidence="1" type="ORF">DILT_LOCUS15772</name>
</gene>
<name>A0A3P7N800_DIBLA</name>
<keyword evidence="2" id="KW-1185">Reference proteome</keyword>
<protein>
    <recommendedName>
        <fullName evidence="3">Furin-like cysteine-rich domain-containing protein</fullName>
    </recommendedName>
</protein>
<dbReference type="SUPFAM" id="SSF57184">
    <property type="entry name" value="Growth factor receptor domain"/>
    <property type="match status" value="1"/>
</dbReference>
<reference evidence="1 2" key="1">
    <citation type="submission" date="2018-11" db="EMBL/GenBank/DDBJ databases">
        <authorList>
            <consortium name="Pathogen Informatics"/>
        </authorList>
    </citation>
    <scope>NUCLEOTIDE SEQUENCE [LARGE SCALE GENOMIC DNA]</scope>
</reference>
<dbReference type="EMBL" id="UYRU01080957">
    <property type="protein sequence ID" value="VDN31528.1"/>
    <property type="molecule type" value="Genomic_DNA"/>
</dbReference>
<dbReference type="SMART" id="SM00261">
    <property type="entry name" value="FU"/>
    <property type="match status" value="2"/>
</dbReference>
<accession>A0A3P7N800</accession>
<dbReference type="InterPro" id="IPR006212">
    <property type="entry name" value="Furin_repeat"/>
</dbReference>
<dbReference type="OrthoDB" id="6219513at2759"/>
<dbReference type="Gene3D" id="2.10.220.10">
    <property type="entry name" value="Hormone Receptor, Insulin-like Growth Factor Receptor 1, Chain A, domain 2"/>
    <property type="match status" value="1"/>
</dbReference>